<dbReference type="EMBL" id="QVTE01000045">
    <property type="protein sequence ID" value="RFU67347.1"/>
    <property type="molecule type" value="Genomic_DNA"/>
</dbReference>
<accession>A0A372LKR4</accession>
<reference evidence="1 2" key="1">
    <citation type="submission" date="2018-08" db="EMBL/GenBank/DDBJ databases">
        <title>Bacillus chawlae sp. nov., Bacillus glennii sp. nov., and Bacillus saganii sp. nov. Isolated from the Vehicle Assembly Building at Kennedy Space Center where the Viking Spacecraft were Assembled.</title>
        <authorList>
            <person name="Seuylemezian A."/>
            <person name="Vaishampayan P."/>
        </authorList>
    </citation>
    <scope>NUCLEOTIDE SEQUENCE [LARGE SCALE GENOMIC DNA]</scope>
    <source>
        <strain evidence="1 2">V47-23a</strain>
    </source>
</reference>
<keyword evidence="2" id="KW-1185">Reference proteome</keyword>
<dbReference type="AlphaFoldDB" id="A0A372LKR4"/>
<sequence length="269" mass="31150">MKKDFREEALFELRFWMQILGDHSRFIHDSLAPSEKRYIERSSQFILKFDQLLDAARKPLEDHNLLSLLLLAQTEAEAIRELKLSIIKDHLVGEVKIGLSPSFLNHMVNEVEEALRLLSFLVRGHQLPSVHPLHHDLLWLLDAAGHAGAIANELDTVEKKLKRQARQFSKDWEEFYLKSIELTGFLRTKTAEFPALSKFHHDVELEMAVFQHFLQELEEMELRKETLGTLTPLMADHMAREECYYLTKLAESAAVKQPDCDPSKPRTPS</sequence>
<dbReference type="Pfam" id="PF11155">
    <property type="entry name" value="DUF2935"/>
    <property type="match status" value="2"/>
</dbReference>
<dbReference type="OrthoDB" id="1633927at2"/>
<proteinExistence type="predicted"/>
<evidence type="ECO:0000313" key="2">
    <source>
        <dbReference type="Proteomes" id="UP000264541"/>
    </source>
</evidence>
<protein>
    <submittedName>
        <fullName evidence="1">DUF2935 domain-containing protein</fullName>
    </submittedName>
</protein>
<gene>
    <name evidence="1" type="ORF">D0469_15775</name>
</gene>
<organism evidence="1 2">
    <name type="scientific">Peribacillus saganii</name>
    <dbReference type="NCBI Taxonomy" id="2303992"/>
    <lineage>
        <taxon>Bacteria</taxon>
        <taxon>Bacillati</taxon>
        <taxon>Bacillota</taxon>
        <taxon>Bacilli</taxon>
        <taxon>Bacillales</taxon>
        <taxon>Bacillaceae</taxon>
        <taxon>Peribacillus</taxon>
    </lineage>
</organism>
<dbReference type="Proteomes" id="UP000264541">
    <property type="component" value="Unassembled WGS sequence"/>
</dbReference>
<dbReference type="InterPro" id="IPR021328">
    <property type="entry name" value="CotB-like"/>
</dbReference>
<comment type="caution">
    <text evidence="1">The sequence shown here is derived from an EMBL/GenBank/DDBJ whole genome shotgun (WGS) entry which is preliminary data.</text>
</comment>
<dbReference type="SUPFAM" id="SSF158430">
    <property type="entry name" value="Bacillus cereus metalloprotein-like"/>
    <property type="match status" value="2"/>
</dbReference>
<name>A0A372LKR4_9BACI</name>
<dbReference type="RefSeq" id="WP_117327676.1">
    <property type="nucleotide sequence ID" value="NZ_QVTE01000045.1"/>
</dbReference>
<dbReference type="Gene3D" id="1.20.1260.120">
    <property type="entry name" value="Protein of unknown function DUF2935"/>
    <property type="match status" value="1"/>
</dbReference>
<evidence type="ECO:0000313" key="1">
    <source>
        <dbReference type="EMBL" id="RFU67347.1"/>
    </source>
</evidence>